<evidence type="ECO:0000313" key="4">
    <source>
        <dbReference type="WBParaSite" id="DME_0000332501-mRNA-1"/>
    </source>
</evidence>
<gene>
    <name evidence="1" type="ORF">DME_LOCUS7484</name>
</gene>
<keyword evidence="3" id="KW-1185">Reference proteome</keyword>
<dbReference type="WBParaSite" id="DME_0000332501-mRNA-1">
    <property type="protein sequence ID" value="DME_0000332501-mRNA-1"/>
    <property type="gene ID" value="DME_0000332501"/>
</dbReference>
<dbReference type="STRING" id="318479.A0A0N4U8F7"/>
<protein>
    <submittedName>
        <fullName evidence="4">Skp1_POZ domain-containing protein</fullName>
    </submittedName>
</protein>
<evidence type="ECO:0000313" key="1">
    <source>
        <dbReference type="EMBL" id="VDN57511.1"/>
    </source>
</evidence>
<reference evidence="4" key="1">
    <citation type="submission" date="2017-02" db="UniProtKB">
        <authorList>
            <consortium name="WormBaseParasite"/>
        </authorList>
    </citation>
    <scope>IDENTIFICATION</scope>
</reference>
<dbReference type="EMBL" id="UYYG01001160">
    <property type="protein sequence ID" value="VDN57511.1"/>
    <property type="molecule type" value="Genomic_DNA"/>
</dbReference>
<evidence type="ECO:0000313" key="3">
    <source>
        <dbReference type="Proteomes" id="UP000274756"/>
    </source>
</evidence>
<dbReference type="Proteomes" id="UP000274756">
    <property type="component" value="Unassembled WGS sequence"/>
</dbReference>
<accession>A0A0N4U8F7</accession>
<name>A0A0N4U8F7_DRAME</name>
<sequence>MSTKVNEELKNNINNLKASSLDGNFEPPKISTEQILQTIDEYFEKKEKEPCLFGINVPEKFVDDETATADREVS</sequence>
<proteinExistence type="predicted"/>
<dbReference type="AlphaFoldDB" id="A0A0N4U8F7"/>
<organism evidence="2 4">
    <name type="scientific">Dracunculus medinensis</name>
    <name type="common">Guinea worm</name>
    <dbReference type="NCBI Taxonomy" id="318479"/>
    <lineage>
        <taxon>Eukaryota</taxon>
        <taxon>Metazoa</taxon>
        <taxon>Ecdysozoa</taxon>
        <taxon>Nematoda</taxon>
        <taxon>Chromadorea</taxon>
        <taxon>Rhabditida</taxon>
        <taxon>Spirurina</taxon>
        <taxon>Dracunculoidea</taxon>
        <taxon>Dracunculidae</taxon>
        <taxon>Dracunculus</taxon>
    </lineage>
</organism>
<reference evidence="1 3" key="2">
    <citation type="submission" date="2018-11" db="EMBL/GenBank/DDBJ databases">
        <authorList>
            <consortium name="Pathogen Informatics"/>
        </authorList>
    </citation>
    <scope>NUCLEOTIDE SEQUENCE [LARGE SCALE GENOMIC DNA]</scope>
</reference>
<evidence type="ECO:0000313" key="2">
    <source>
        <dbReference type="Proteomes" id="UP000038040"/>
    </source>
</evidence>
<dbReference type="Proteomes" id="UP000038040">
    <property type="component" value="Unplaced"/>
</dbReference>